<feature type="region of interest" description="Disordered" evidence="10">
    <location>
        <begin position="16"/>
        <end position="35"/>
    </location>
</feature>
<evidence type="ECO:0000256" key="9">
    <source>
        <dbReference type="ARBA" id="ARBA00023242"/>
    </source>
</evidence>
<evidence type="ECO:0000313" key="12">
    <source>
        <dbReference type="EMBL" id="PNF24477.1"/>
    </source>
</evidence>
<dbReference type="Pfam" id="PF10497">
    <property type="entry name" value="zf-4CXXC_R1"/>
    <property type="match status" value="1"/>
</dbReference>
<sequence>FSSLFNELRDLSETLKKSAQSKTTASSQRRTAETQRRTYCNVFPTTRRRSVRIRRSTRLKQLKNNYYVCDEEEEEEDDDEWDEDDYGSDNNLSVKKLFFVRFPCQEKFRVKVASNEVIDVWEGSESEDLSDEEELLPQRQIKRHTAEVPIVLSPEEVTEDDIKNVAQKSGGKIYSSERGTCCHQCRQKTLDTKTMCRSGSCVGVRGQFCGPCLKNRYGENAEKALKDPDWACPPCRGLCNCSICRTREGKKPTGILVPFVKSEGYSSVKEYLQFEED</sequence>
<keyword evidence="6" id="KW-0832">Ubl conjugation</keyword>
<dbReference type="AlphaFoldDB" id="A0A2J7Q7B5"/>
<dbReference type="InterPro" id="IPR018866">
    <property type="entry name" value="Znf-4CXXC_R1"/>
</dbReference>
<dbReference type="GO" id="GO:0006355">
    <property type="term" value="P:regulation of DNA-templated transcription"/>
    <property type="evidence" value="ECO:0007669"/>
    <property type="project" value="InterPro"/>
</dbReference>
<dbReference type="PANTHER" id="PTHR31169:SF8">
    <property type="entry name" value="ZINC-FINGER DOMAIN OF MONOAMINE-OXIDASE A REPRESSOR R1 PROTEIN"/>
    <property type="match status" value="1"/>
</dbReference>
<protein>
    <recommendedName>
        <fullName evidence="11">Zinc-finger domain-containing protein</fullName>
    </recommendedName>
</protein>
<evidence type="ECO:0000313" key="13">
    <source>
        <dbReference type="Proteomes" id="UP000235965"/>
    </source>
</evidence>
<evidence type="ECO:0000256" key="4">
    <source>
        <dbReference type="ARBA" id="ARBA00022499"/>
    </source>
</evidence>
<evidence type="ECO:0000256" key="7">
    <source>
        <dbReference type="ARBA" id="ARBA00023015"/>
    </source>
</evidence>
<evidence type="ECO:0000256" key="6">
    <source>
        <dbReference type="ARBA" id="ARBA00022843"/>
    </source>
</evidence>
<accession>A0A2J7Q7B5</accession>
<dbReference type="GO" id="GO:0005634">
    <property type="term" value="C:nucleus"/>
    <property type="evidence" value="ECO:0007669"/>
    <property type="project" value="UniProtKB-SubCell"/>
</dbReference>
<evidence type="ECO:0000259" key="11">
    <source>
        <dbReference type="Pfam" id="PF10497"/>
    </source>
</evidence>
<name>A0A2J7Q7B5_9NEOP</name>
<feature type="non-terminal residue" evidence="12">
    <location>
        <position position="1"/>
    </location>
</feature>
<dbReference type="OrthoDB" id="298344at2759"/>
<keyword evidence="4" id="KW-1017">Isopeptide bond</keyword>
<dbReference type="EMBL" id="NEVH01017443">
    <property type="protein sequence ID" value="PNF24477.1"/>
    <property type="molecule type" value="Genomic_DNA"/>
</dbReference>
<gene>
    <name evidence="12" type="ORF">B7P43_G06318</name>
</gene>
<keyword evidence="8" id="KW-0804">Transcription</keyword>
<comment type="caution">
    <text evidence="12">The sequence shown here is derived from an EMBL/GenBank/DDBJ whole genome shotgun (WGS) entry which is preliminary data.</text>
</comment>
<keyword evidence="5" id="KW-0597">Phosphoprotein</keyword>
<evidence type="ECO:0000256" key="10">
    <source>
        <dbReference type="SAM" id="MobiDB-lite"/>
    </source>
</evidence>
<keyword evidence="3" id="KW-0963">Cytoplasm</keyword>
<proteinExistence type="predicted"/>
<evidence type="ECO:0000256" key="3">
    <source>
        <dbReference type="ARBA" id="ARBA00022490"/>
    </source>
</evidence>
<dbReference type="PANTHER" id="PTHR31169">
    <property type="entry name" value="OS05G0300700 PROTEIN"/>
    <property type="match status" value="1"/>
</dbReference>
<evidence type="ECO:0000256" key="5">
    <source>
        <dbReference type="ARBA" id="ARBA00022553"/>
    </source>
</evidence>
<keyword evidence="9" id="KW-0539">Nucleus</keyword>
<feature type="compositionally biased region" description="Low complexity" evidence="10">
    <location>
        <begin position="17"/>
        <end position="28"/>
    </location>
</feature>
<dbReference type="GO" id="GO:0005737">
    <property type="term" value="C:cytoplasm"/>
    <property type="evidence" value="ECO:0007669"/>
    <property type="project" value="UniProtKB-SubCell"/>
</dbReference>
<feature type="domain" description="Zinc-finger" evidence="11">
    <location>
        <begin position="174"/>
        <end position="272"/>
    </location>
</feature>
<evidence type="ECO:0000256" key="1">
    <source>
        <dbReference type="ARBA" id="ARBA00004123"/>
    </source>
</evidence>
<keyword evidence="13" id="KW-1185">Reference proteome</keyword>
<comment type="subcellular location">
    <subcellularLocation>
        <location evidence="2">Cytoplasm</location>
    </subcellularLocation>
    <subcellularLocation>
        <location evidence="1">Nucleus</location>
    </subcellularLocation>
</comment>
<dbReference type="Proteomes" id="UP000235965">
    <property type="component" value="Unassembled WGS sequence"/>
</dbReference>
<evidence type="ECO:0000256" key="2">
    <source>
        <dbReference type="ARBA" id="ARBA00004496"/>
    </source>
</evidence>
<evidence type="ECO:0000256" key="8">
    <source>
        <dbReference type="ARBA" id="ARBA00023163"/>
    </source>
</evidence>
<reference evidence="12 13" key="1">
    <citation type="submission" date="2017-12" db="EMBL/GenBank/DDBJ databases">
        <title>Hemimetabolous genomes reveal molecular basis of termite eusociality.</title>
        <authorList>
            <person name="Harrison M.C."/>
            <person name="Jongepier E."/>
            <person name="Robertson H.M."/>
            <person name="Arning N."/>
            <person name="Bitard-Feildel T."/>
            <person name="Chao H."/>
            <person name="Childers C.P."/>
            <person name="Dinh H."/>
            <person name="Doddapaneni H."/>
            <person name="Dugan S."/>
            <person name="Gowin J."/>
            <person name="Greiner C."/>
            <person name="Han Y."/>
            <person name="Hu H."/>
            <person name="Hughes D.S.T."/>
            <person name="Huylmans A.-K."/>
            <person name="Kemena C."/>
            <person name="Kremer L.P.M."/>
            <person name="Lee S.L."/>
            <person name="Lopez-Ezquerra A."/>
            <person name="Mallet L."/>
            <person name="Monroy-Kuhn J.M."/>
            <person name="Moser A."/>
            <person name="Murali S.C."/>
            <person name="Muzny D.M."/>
            <person name="Otani S."/>
            <person name="Piulachs M.-D."/>
            <person name="Poelchau M."/>
            <person name="Qu J."/>
            <person name="Schaub F."/>
            <person name="Wada-Katsumata A."/>
            <person name="Worley K.C."/>
            <person name="Xie Q."/>
            <person name="Ylla G."/>
            <person name="Poulsen M."/>
            <person name="Gibbs R.A."/>
            <person name="Schal C."/>
            <person name="Richards S."/>
            <person name="Belles X."/>
            <person name="Korb J."/>
            <person name="Bornberg-Bauer E."/>
        </authorList>
    </citation>
    <scope>NUCLEOTIDE SEQUENCE [LARGE SCALE GENOMIC DNA]</scope>
    <source>
        <tissue evidence="12">Whole body</tissue>
    </source>
</reference>
<dbReference type="InterPro" id="IPR040221">
    <property type="entry name" value="CDCA7/CDA7L"/>
</dbReference>
<keyword evidence="7" id="KW-0805">Transcription regulation</keyword>
<organism evidence="12 13">
    <name type="scientific">Cryptotermes secundus</name>
    <dbReference type="NCBI Taxonomy" id="105785"/>
    <lineage>
        <taxon>Eukaryota</taxon>
        <taxon>Metazoa</taxon>
        <taxon>Ecdysozoa</taxon>
        <taxon>Arthropoda</taxon>
        <taxon>Hexapoda</taxon>
        <taxon>Insecta</taxon>
        <taxon>Pterygota</taxon>
        <taxon>Neoptera</taxon>
        <taxon>Polyneoptera</taxon>
        <taxon>Dictyoptera</taxon>
        <taxon>Blattodea</taxon>
        <taxon>Blattoidea</taxon>
        <taxon>Termitoidae</taxon>
        <taxon>Kalotermitidae</taxon>
        <taxon>Cryptotermitinae</taxon>
        <taxon>Cryptotermes</taxon>
    </lineage>
</organism>